<evidence type="ECO:0000256" key="1">
    <source>
        <dbReference type="ARBA" id="ARBA00036390"/>
    </source>
</evidence>
<evidence type="ECO:0000256" key="10">
    <source>
        <dbReference type="PROSITE-ProRule" id="PRU00182"/>
    </source>
</evidence>
<dbReference type="GO" id="GO:0003723">
    <property type="term" value="F:RNA binding"/>
    <property type="evidence" value="ECO:0007669"/>
    <property type="project" value="UniProtKB-KW"/>
</dbReference>
<dbReference type="CDD" id="cd02555">
    <property type="entry name" value="PSSA_1"/>
    <property type="match status" value="1"/>
</dbReference>
<name>A0A1I2EPM5_9BURK</name>
<evidence type="ECO:0000256" key="5">
    <source>
        <dbReference type="ARBA" id="ARBA00041420"/>
    </source>
</evidence>
<dbReference type="GO" id="GO:0160138">
    <property type="term" value="F:23S rRNA pseudouridine(2604) synthase activity"/>
    <property type="evidence" value="ECO:0007669"/>
    <property type="project" value="UniProtKB-EC"/>
</dbReference>
<dbReference type="Pfam" id="PF01479">
    <property type="entry name" value="S4"/>
    <property type="match status" value="1"/>
</dbReference>
<evidence type="ECO:0000256" key="6">
    <source>
        <dbReference type="ARBA" id="ARBA00041697"/>
    </source>
</evidence>
<dbReference type="GO" id="GO:0001522">
    <property type="term" value="P:pseudouridine synthesis"/>
    <property type="evidence" value="ECO:0007669"/>
    <property type="project" value="InterPro"/>
</dbReference>
<dbReference type="GO" id="GO:0006396">
    <property type="term" value="P:RNA processing"/>
    <property type="evidence" value="ECO:0007669"/>
    <property type="project" value="UniProtKB-ARBA"/>
</dbReference>
<keyword evidence="10" id="KW-0694">RNA-binding</keyword>
<dbReference type="Gene3D" id="3.30.2350.10">
    <property type="entry name" value="Pseudouridine synthase"/>
    <property type="match status" value="1"/>
</dbReference>
<reference evidence="14" key="1">
    <citation type="submission" date="2016-10" db="EMBL/GenBank/DDBJ databases">
        <authorList>
            <person name="Varghese N."/>
            <person name="Submissions S."/>
        </authorList>
    </citation>
    <scope>NUCLEOTIDE SEQUENCE [LARGE SCALE GENOMIC DNA]</scope>
    <source>
        <strain evidence="14">DSM 27981</strain>
    </source>
</reference>
<evidence type="ECO:0000256" key="9">
    <source>
        <dbReference type="ARBA" id="ARBA00043147"/>
    </source>
</evidence>
<dbReference type="PANTHER" id="PTHR47683:SF2">
    <property type="entry name" value="RNA-BINDING S4 DOMAIN-CONTAINING PROTEIN"/>
    <property type="match status" value="1"/>
</dbReference>
<dbReference type="SUPFAM" id="SSF55174">
    <property type="entry name" value="Alpha-L RNA-binding motif"/>
    <property type="match status" value="1"/>
</dbReference>
<evidence type="ECO:0000313" key="14">
    <source>
        <dbReference type="Proteomes" id="UP000199119"/>
    </source>
</evidence>
<evidence type="ECO:0000256" key="3">
    <source>
        <dbReference type="ARBA" id="ARBA00038922"/>
    </source>
</evidence>
<dbReference type="InterPro" id="IPR036986">
    <property type="entry name" value="S4_RNA-bd_sf"/>
</dbReference>
<dbReference type="InterPro" id="IPR002942">
    <property type="entry name" value="S4_RNA-bd"/>
</dbReference>
<comment type="catalytic activity">
    <reaction evidence="1">
        <text>uridine(35) in tRNA(Tyr) = pseudouridine(35) in tRNA(Tyr)</text>
        <dbReference type="Rhea" id="RHEA:60556"/>
        <dbReference type="Rhea" id="RHEA-COMP:15607"/>
        <dbReference type="Rhea" id="RHEA-COMP:15608"/>
        <dbReference type="ChEBI" id="CHEBI:65314"/>
        <dbReference type="ChEBI" id="CHEBI:65315"/>
    </reaction>
</comment>
<sequence length="271" mass="29403">MQPNSLTPPPAHVRLAKRLAEQLSCSRTTAEQYIEGGWVSVDGRVVEAPGARVSPGQTVALSPDANLMELTPVTLLLHKPAGYEAGLGGAAQAPAGPGSGHQSHGSRSQGAPQAVTLLRADTHAAEDASGVRVLQRHFRLLECFTPLPTEASGLVVYTQDRRVARKLAEDIESLEQECIVTVSGQIAERGLERLCHGLSFNGRPLPPIKVSWQNENRLRFALKGIRPGQIPSMCEAVGLRVEAIKRIRIGRVPLAKVPEGEWRFLQGWERF</sequence>
<evidence type="ECO:0000256" key="2">
    <source>
        <dbReference type="ARBA" id="ARBA00036535"/>
    </source>
</evidence>
<evidence type="ECO:0000313" key="13">
    <source>
        <dbReference type="EMBL" id="SFE94982.1"/>
    </source>
</evidence>
<dbReference type="SMART" id="SM00363">
    <property type="entry name" value="S4"/>
    <property type="match status" value="1"/>
</dbReference>
<dbReference type="RefSeq" id="WP_092939864.1">
    <property type="nucleotide sequence ID" value="NZ_FONX01000008.1"/>
</dbReference>
<evidence type="ECO:0000256" key="11">
    <source>
        <dbReference type="SAM" id="MobiDB-lite"/>
    </source>
</evidence>
<gene>
    <name evidence="13" type="ORF">SAMN04489711_10832</name>
</gene>
<dbReference type="STRING" id="1177982.SAMN04489711_10832"/>
<evidence type="ECO:0000256" key="8">
    <source>
        <dbReference type="ARBA" id="ARBA00042890"/>
    </source>
</evidence>
<evidence type="ECO:0000259" key="12">
    <source>
        <dbReference type="SMART" id="SM00363"/>
    </source>
</evidence>
<comment type="catalytic activity">
    <reaction evidence="2">
        <text>uridine(2604) in 23S rRNA = pseudouridine(2604) in 23S rRNA</text>
        <dbReference type="Rhea" id="RHEA:38875"/>
        <dbReference type="Rhea" id="RHEA-COMP:10093"/>
        <dbReference type="Rhea" id="RHEA-COMP:10094"/>
        <dbReference type="ChEBI" id="CHEBI:65314"/>
        <dbReference type="ChEBI" id="CHEBI:65315"/>
        <dbReference type="EC" id="5.4.99.21"/>
    </reaction>
</comment>
<proteinExistence type="predicted"/>
<dbReference type="PANTHER" id="PTHR47683">
    <property type="entry name" value="PSEUDOURIDINE SYNTHASE FAMILY PROTEIN-RELATED"/>
    <property type="match status" value="1"/>
</dbReference>
<organism evidence="13 14">
    <name type="scientific">Paracidovorax wautersii</name>
    <dbReference type="NCBI Taxonomy" id="1177982"/>
    <lineage>
        <taxon>Bacteria</taxon>
        <taxon>Pseudomonadati</taxon>
        <taxon>Pseudomonadota</taxon>
        <taxon>Betaproteobacteria</taxon>
        <taxon>Burkholderiales</taxon>
        <taxon>Comamonadaceae</taxon>
        <taxon>Paracidovorax</taxon>
    </lineage>
</organism>
<keyword evidence="14" id="KW-1185">Reference proteome</keyword>
<feature type="compositionally biased region" description="Low complexity" evidence="11">
    <location>
        <begin position="90"/>
        <end position="111"/>
    </location>
</feature>
<dbReference type="PROSITE" id="PS50889">
    <property type="entry name" value="S4"/>
    <property type="match status" value="1"/>
</dbReference>
<dbReference type="SUPFAM" id="SSF55120">
    <property type="entry name" value="Pseudouridine synthase"/>
    <property type="match status" value="1"/>
</dbReference>
<dbReference type="CDD" id="cd00165">
    <property type="entry name" value="S4"/>
    <property type="match status" value="1"/>
</dbReference>
<accession>A0A1I2EPM5</accession>
<protein>
    <recommendedName>
        <fullName evidence="4">Dual-specificity RNA pseudouridine synthase RluF</fullName>
        <ecNumber evidence="3">5.4.99.21</ecNumber>
    </recommendedName>
    <alternativeName>
        <fullName evidence="6">23S rRNA pseudouridine(2604) synthase</fullName>
    </alternativeName>
    <alternativeName>
        <fullName evidence="8">Ribosomal large subunit pseudouridine synthase F</fullName>
    </alternativeName>
    <alternativeName>
        <fullName evidence="7">rRNA pseudouridylate synthase F</fullName>
    </alternativeName>
    <alternativeName>
        <fullName evidence="9">rRNA-uridine isomerase F</fullName>
    </alternativeName>
    <alternativeName>
        <fullName evidence="5">tRNA(Tyr) pseudouridine(35) synthase</fullName>
    </alternativeName>
</protein>
<dbReference type="Proteomes" id="UP000199119">
    <property type="component" value="Unassembled WGS sequence"/>
</dbReference>
<evidence type="ECO:0000256" key="7">
    <source>
        <dbReference type="ARBA" id="ARBA00042843"/>
    </source>
</evidence>
<dbReference type="Gene3D" id="3.10.290.10">
    <property type="entry name" value="RNA-binding S4 domain"/>
    <property type="match status" value="1"/>
</dbReference>
<dbReference type="OrthoDB" id="9807213at2"/>
<dbReference type="EC" id="5.4.99.21" evidence="3"/>
<dbReference type="AlphaFoldDB" id="A0A1I2EPM5"/>
<feature type="region of interest" description="Disordered" evidence="11">
    <location>
        <begin position="88"/>
        <end position="112"/>
    </location>
</feature>
<dbReference type="EMBL" id="FONX01000008">
    <property type="protein sequence ID" value="SFE94982.1"/>
    <property type="molecule type" value="Genomic_DNA"/>
</dbReference>
<dbReference type="InterPro" id="IPR020103">
    <property type="entry name" value="PsdUridine_synth_cat_dom_sf"/>
</dbReference>
<dbReference type="InterPro" id="IPR050343">
    <property type="entry name" value="RsuA_PseudoU_synthase"/>
</dbReference>
<feature type="domain" description="RNA-binding S4" evidence="12">
    <location>
        <begin position="13"/>
        <end position="76"/>
    </location>
</feature>
<evidence type="ECO:0000256" key="4">
    <source>
        <dbReference type="ARBA" id="ARBA00039989"/>
    </source>
</evidence>